<keyword evidence="3" id="KW-1185">Reference proteome</keyword>
<feature type="chain" id="PRO_5008001474" description="Lipoprotein" evidence="1">
    <location>
        <begin position="22"/>
        <end position="212"/>
    </location>
</feature>
<sequence>MKKILLSLLTVALALGFTACTKPVIEPVEDLPVSATLIRHVDYTVRGTSRDTTYSTGGDKIITGAGYGFKSVQDKDANTFYVSIDAGPHIANTYGENVVFVIDKAKLKPGFVGVYSADQQAATPLYDATYAYSYKSENGSSANLHNLRMGLQMVGELKIESYDALRKAISGSYRLFMRLDTDPLKFTRIMEPEDKCELTVSGTFLNVKIKQN</sequence>
<gene>
    <name evidence="2" type="ORF">SY85_19870</name>
</gene>
<evidence type="ECO:0000313" key="2">
    <source>
        <dbReference type="EMBL" id="ANE52404.1"/>
    </source>
</evidence>
<proteinExistence type="predicted"/>
<dbReference type="KEGG" id="fla:SY85_19870"/>
<protein>
    <recommendedName>
        <fullName evidence="4">Lipoprotein</fullName>
    </recommendedName>
</protein>
<evidence type="ECO:0008006" key="4">
    <source>
        <dbReference type="Google" id="ProtNLM"/>
    </source>
</evidence>
<dbReference type="Proteomes" id="UP000077177">
    <property type="component" value="Chromosome"/>
</dbReference>
<dbReference type="PROSITE" id="PS51257">
    <property type="entry name" value="PROKAR_LIPOPROTEIN"/>
    <property type="match status" value="1"/>
</dbReference>
<feature type="signal peptide" evidence="1">
    <location>
        <begin position="1"/>
        <end position="21"/>
    </location>
</feature>
<dbReference type="STRING" id="1492898.SY85_19870"/>
<keyword evidence="1" id="KW-0732">Signal</keyword>
<evidence type="ECO:0000256" key="1">
    <source>
        <dbReference type="SAM" id="SignalP"/>
    </source>
</evidence>
<organism evidence="2 3">
    <name type="scientific">Flavisolibacter tropicus</name>
    <dbReference type="NCBI Taxonomy" id="1492898"/>
    <lineage>
        <taxon>Bacteria</taxon>
        <taxon>Pseudomonadati</taxon>
        <taxon>Bacteroidota</taxon>
        <taxon>Chitinophagia</taxon>
        <taxon>Chitinophagales</taxon>
        <taxon>Chitinophagaceae</taxon>
        <taxon>Flavisolibacter</taxon>
    </lineage>
</organism>
<dbReference type="RefSeq" id="WP_066406825.1">
    <property type="nucleotide sequence ID" value="NZ_CP011390.1"/>
</dbReference>
<reference evidence="2 3" key="2">
    <citation type="journal article" date="2016" name="Int. J. Syst. Evol. Microbiol.">
        <title>Flavisolibacter tropicus sp. nov., isolated from tropical soil.</title>
        <authorList>
            <person name="Lee J.J."/>
            <person name="Kang M.S."/>
            <person name="Kim G.S."/>
            <person name="Lee C.S."/>
            <person name="Lim S."/>
            <person name="Lee J."/>
            <person name="Roh S.H."/>
            <person name="Kang H."/>
            <person name="Ha J.M."/>
            <person name="Bae S."/>
            <person name="Jung H.Y."/>
            <person name="Kim M.K."/>
        </authorList>
    </citation>
    <scope>NUCLEOTIDE SEQUENCE [LARGE SCALE GENOMIC DNA]</scope>
    <source>
        <strain evidence="2 3">LCS9</strain>
    </source>
</reference>
<reference evidence="3" key="1">
    <citation type="submission" date="2015-01" db="EMBL/GenBank/DDBJ databases">
        <title>Flavisolibacter sp./LCS9/ whole genome sequencing.</title>
        <authorList>
            <person name="Kim M.K."/>
            <person name="Srinivasan S."/>
            <person name="Lee J.-J."/>
        </authorList>
    </citation>
    <scope>NUCLEOTIDE SEQUENCE [LARGE SCALE GENOMIC DNA]</scope>
    <source>
        <strain evidence="3">LCS9</strain>
    </source>
</reference>
<dbReference type="EMBL" id="CP011390">
    <property type="protein sequence ID" value="ANE52404.1"/>
    <property type="molecule type" value="Genomic_DNA"/>
</dbReference>
<evidence type="ECO:0000313" key="3">
    <source>
        <dbReference type="Proteomes" id="UP000077177"/>
    </source>
</evidence>
<name>A0A172TZW0_9BACT</name>
<dbReference type="OrthoDB" id="850811at2"/>
<accession>A0A172TZW0</accession>
<dbReference type="AlphaFoldDB" id="A0A172TZW0"/>